<dbReference type="CDD" id="cd04301">
    <property type="entry name" value="NAT_SF"/>
    <property type="match status" value="1"/>
</dbReference>
<dbReference type="GO" id="GO:0016747">
    <property type="term" value="F:acyltransferase activity, transferring groups other than amino-acyl groups"/>
    <property type="evidence" value="ECO:0007669"/>
    <property type="project" value="InterPro"/>
</dbReference>
<name>A0AAV8CS54_9POAL</name>
<dbReference type="PANTHER" id="PTHR46067">
    <property type="entry name" value="ACYL-COA N-ACYLTRANSFERASES (NAT) SUPERFAMILY PROTEIN"/>
    <property type="match status" value="1"/>
</dbReference>
<dbReference type="Gene3D" id="3.40.630.30">
    <property type="match status" value="1"/>
</dbReference>
<keyword evidence="3" id="KW-1185">Reference proteome</keyword>
<reference evidence="2" key="1">
    <citation type="submission" date="2022-08" db="EMBL/GenBank/DDBJ databases">
        <authorList>
            <person name="Marques A."/>
        </authorList>
    </citation>
    <scope>NUCLEOTIDE SEQUENCE</scope>
    <source>
        <strain evidence="2">RhyPub2mFocal</strain>
        <tissue evidence="2">Leaves</tissue>
    </source>
</reference>
<proteinExistence type="predicted"/>
<dbReference type="PROSITE" id="PS51186">
    <property type="entry name" value="GNAT"/>
    <property type="match status" value="1"/>
</dbReference>
<dbReference type="PANTHER" id="PTHR46067:SF2">
    <property type="entry name" value="ACETYLTRANSFERASE, GNAT FAMILY PROTEIN, EXPRESSED"/>
    <property type="match status" value="1"/>
</dbReference>
<gene>
    <name evidence="2" type="ORF">LUZ62_067617</name>
</gene>
<dbReference type="SUPFAM" id="SSF55729">
    <property type="entry name" value="Acyl-CoA N-acyltransferases (Nat)"/>
    <property type="match status" value="1"/>
</dbReference>
<comment type="caution">
    <text evidence="2">The sequence shown here is derived from an EMBL/GenBank/DDBJ whole genome shotgun (WGS) entry which is preliminary data.</text>
</comment>
<evidence type="ECO:0000259" key="1">
    <source>
        <dbReference type="PROSITE" id="PS51186"/>
    </source>
</evidence>
<sequence length="211" mass="24333">MNDDLRTLVSYIIYCYSHNHRPNQFIIYQLSEMNHDEKHQKPKTPTITLRKFTLSDVDAFMSWAADPRVTRFQRRDPYSDPADALAYITTHILPHPWYRAICIDNTPVGSISVKPAPGEDRHRASIGYRLAYDYWGKGIATEALKLTIKAAFEELDHLERLEAIADVDNPASQRVLEKAGFKEEGILRKYVRLKGETRDMVMFSFLLSDAV</sequence>
<dbReference type="Pfam" id="PF13302">
    <property type="entry name" value="Acetyltransf_3"/>
    <property type="match status" value="1"/>
</dbReference>
<dbReference type="AlphaFoldDB" id="A0AAV8CS54"/>
<accession>A0AAV8CS54</accession>
<feature type="domain" description="N-acetyltransferase" evidence="1">
    <location>
        <begin position="47"/>
        <end position="207"/>
    </location>
</feature>
<evidence type="ECO:0000313" key="2">
    <source>
        <dbReference type="EMBL" id="KAJ4757242.1"/>
    </source>
</evidence>
<dbReference type="InterPro" id="IPR000182">
    <property type="entry name" value="GNAT_dom"/>
</dbReference>
<dbReference type="InterPro" id="IPR016181">
    <property type="entry name" value="Acyl_CoA_acyltransferase"/>
</dbReference>
<organism evidence="2 3">
    <name type="scientific">Rhynchospora pubera</name>
    <dbReference type="NCBI Taxonomy" id="906938"/>
    <lineage>
        <taxon>Eukaryota</taxon>
        <taxon>Viridiplantae</taxon>
        <taxon>Streptophyta</taxon>
        <taxon>Embryophyta</taxon>
        <taxon>Tracheophyta</taxon>
        <taxon>Spermatophyta</taxon>
        <taxon>Magnoliopsida</taxon>
        <taxon>Liliopsida</taxon>
        <taxon>Poales</taxon>
        <taxon>Cyperaceae</taxon>
        <taxon>Cyperoideae</taxon>
        <taxon>Rhynchosporeae</taxon>
        <taxon>Rhynchospora</taxon>
    </lineage>
</organism>
<protein>
    <submittedName>
        <fullName evidence="2">Acyl-CoA N-acyltransferases (NAT) superfamily protein</fullName>
    </submittedName>
</protein>
<dbReference type="EMBL" id="JAMFTS010000004">
    <property type="protein sequence ID" value="KAJ4757242.1"/>
    <property type="molecule type" value="Genomic_DNA"/>
</dbReference>
<dbReference type="Proteomes" id="UP001140206">
    <property type="component" value="Chromosome 4"/>
</dbReference>
<evidence type="ECO:0000313" key="3">
    <source>
        <dbReference type="Proteomes" id="UP001140206"/>
    </source>
</evidence>